<dbReference type="PANTHER" id="PTHR43096">
    <property type="entry name" value="DNAJ HOMOLOG 1, MITOCHONDRIAL-RELATED"/>
    <property type="match status" value="1"/>
</dbReference>
<dbReference type="Proteomes" id="UP001162131">
    <property type="component" value="Unassembled WGS sequence"/>
</dbReference>
<evidence type="ECO:0000313" key="4">
    <source>
        <dbReference type="Proteomes" id="UP001162131"/>
    </source>
</evidence>
<organism evidence="3 4">
    <name type="scientific">Blepharisma stoltei</name>
    <dbReference type="NCBI Taxonomy" id="1481888"/>
    <lineage>
        <taxon>Eukaryota</taxon>
        <taxon>Sar</taxon>
        <taxon>Alveolata</taxon>
        <taxon>Ciliophora</taxon>
        <taxon>Postciliodesmatophora</taxon>
        <taxon>Heterotrichea</taxon>
        <taxon>Heterotrichida</taxon>
        <taxon>Blepharismidae</taxon>
        <taxon>Blepharisma</taxon>
    </lineage>
</organism>
<evidence type="ECO:0000259" key="2">
    <source>
        <dbReference type="PROSITE" id="PS50076"/>
    </source>
</evidence>
<dbReference type="InterPro" id="IPR001623">
    <property type="entry name" value="DnaJ_domain"/>
</dbReference>
<comment type="caution">
    <text evidence="3">The sequence shown here is derived from an EMBL/GenBank/DDBJ whole genome shotgun (WGS) entry which is preliminary data.</text>
</comment>
<keyword evidence="4" id="KW-1185">Reference proteome</keyword>
<dbReference type="EMBL" id="CAJZBQ010000014">
    <property type="protein sequence ID" value="CAG9315554.1"/>
    <property type="molecule type" value="Genomic_DNA"/>
</dbReference>
<proteinExistence type="predicted"/>
<dbReference type="GO" id="GO:0005737">
    <property type="term" value="C:cytoplasm"/>
    <property type="evidence" value="ECO:0007669"/>
    <property type="project" value="TreeGrafter"/>
</dbReference>
<dbReference type="PROSITE" id="PS50076">
    <property type="entry name" value="DNAJ_2"/>
    <property type="match status" value="1"/>
</dbReference>
<dbReference type="GO" id="GO:0051082">
    <property type="term" value="F:unfolded protein binding"/>
    <property type="evidence" value="ECO:0007669"/>
    <property type="project" value="TreeGrafter"/>
</dbReference>
<protein>
    <recommendedName>
        <fullName evidence="2">J domain-containing protein</fullName>
    </recommendedName>
</protein>
<accession>A0AAU9ITQ6</accession>
<dbReference type="SMART" id="SM00271">
    <property type="entry name" value="DnaJ"/>
    <property type="match status" value="1"/>
</dbReference>
<dbReference type="CDD" id="cd06257">
    <property type="entry name" value="DnaJ"/>
    <property type="match status" value="1"/>
</dbReference>
<dbReference type="PRINTS" id="PR00625">
    <property type="entry name" value="JDOMAIN"/>
</dbReference>
<dbReference type="Pfam" id="PF00226">
    <property type="entry name" value="DnaJ"/>
    <property type="match status" value="1"/>
</dbReference>
<evidence type="ECO:0000313" key="3">
    <source>
        <dbReference type="EMBL" id="CAG9315554.1"/>
    </source>
</evidence>
<dbReference type="AlphaFoldDB" id="A0AAU9ITQ6"/>
<dbReference type="InterPro" id="IPR036869">
    <property type="entry name" value="J_dom_sf"/>
</dbReference>
<sequence length="177" mass="20686">MKLSQSLRVLGLSSSSSQSEIKKAFLLKAKILHPDAKSGNEEQFKELVEAYEFLKKNDKNYKNISNKPTKGFSKEQYYWSNTMYERPQYEWKEKKKYKEEGNAEAKKEEVLVVPSWMKVFFASLAILGIATTAWTLKNEKDNSYGLQISEEYFKEGEAKQKDFIHSRVLSKKKNIKF</sequence>
<dbReference type="GO" id="GO:0042026">
    <property type="term" value="P:protein refolding"/>
    <property type="evidence" value="ECO:0007669"/>
    <property type="project" value="TreeGrafter"/>
</dbReference>
<dbReference type="Gene3D" id="1.10.287.110">
    <property type="entry name" value="DnaJ domain"/>
    <property type="match status" value="1"/>
</dbReference>
<feature type="domain" description="J" evidence="2">
    <location>
        <begin position="5"/>
        <end position="65"/>
    </location>
</feature>
<dbReference type="SUPFAM" id="SSF46565">
    <property type="entry name" value="Chaperone J-domain"/>
    <property type="match status" value="1"/>
</dbReference>
<name>A0AAU9ITQ6_9CILI</name>
<reference evidence="3" key="1">
    <citation type="submission" date="2021-09" db="EMBL/GenBank/DDBJ databases">
        <authorList>
            <consortium name="AG Swart"/>
            <person name="Singh M."/>
            <person name="Singh A."/>
            <person name="Seah K."/>
            <person name="Emmerich C."/>
        </authorList>
    </citation>
    <scope>NUCLEOTIDE SEQUENCE</scope>
    <source>
        <strain evidence="3">ATCC30299</strain>
    </source>
</reference>
<evidence type="ECO:0000256" key="1">
    <source>
        <dbReference type="ARBA" id="ARBA00023186"/>
    </source>
</evidence>
<gene>
    <name evidence="3" type="ORF">BSTOLATCC_MIC14308</name>
</gene>
<keyword evidence="1" id="KW-0143">Chaperone</keyword>
<dbReference type="PANTHER" id="PTHR43096:SF52">
    <property type="entry name" value="DNAJ HOMOLOG 1, MITOCHONDRIAL-RELATED"/>
    <property type="match status" value="1"/>
</dbReference>